<dbReference type="InterPro" id="IPR045389">
    <property type="entry name" value="DUF6522"/>
</dbReference>
<keyword evidence="2" id="KW-1185">Reference proteome</keyword>
<reference evidence="2" key="1">
    <citation type="journal article" date="2019" name="Int. J. Syst. Evol. Microbiol.">
        <title>The Global Catalogue of Microorganisms (GCM) 10K type strain sequencing project: providing services to taxonomists for standard genome sequencing and annotation.</title>
        <authorList>
            <consortium name="The Broad Institute Genomics Platform"/>
            <consortium name="The Broad Institute Genome Sequencing Center for Infectious Disease"/>
            <person name="Wu L."/>
            <person name="Ma J."/>
        </authorList>
    </citation>
    <scope>NUCLEOTIDE SEQUENCE [LARGE SCALE GENOMIC DNA]</scope>
    <source>
        <strain evidence="2">CECT 7806</strain>
    </source>
</reference>
<sequence length="80" mass="8919">MKLILGHKGDWIVDPRELAARLDVRVRDLKRMEKRGQVDAKLATGDGDDTGLSRVTIRLPDRGWCGTFDQGGALLSEDAW</sequence>
<dbReference type="Pfam" id="PF20132">
    <property type="entry name" value="DUF6522"/>
    <property type="match status" value="1"/>
</dbReference>
<evidence type="ECO:0000313" key="2">
    <source>
        <dbReference type="Proteomes" id="UP001244297"/>
    </source>
</evidence>
<dbReference type="RefSeq" id="WP_238290163.1">
    <property type="nucleotide sequence ID" value="NZ_BPQS01000020.1"/>
</dbReference>
<dbReference type="Proteomes" id="UP001244297">
    <property type="component" value="Unassembled WGS sequence"/>
</dbReference>
<organism evidence="1 2">
    <name type="scientific">Methylobacterium longum</name>
    <dbReference type="NCBI Taxonomy" id="767694"/>
    <lineage>
        <taxon>Bacteria</taxon>
        <taxon>Pseudomonadati</taxon>
        <taxon>Pseudomonadota</taxon>
        <taxon>Alphaproteobacteria</taxon>
        <taxon>Hyphomicrobiales</taxon>
        <taxon>Methylobacteriaceae</taxon>
        <taxon>Methylobacterium</taxon>
    </lineage>
</organism>
<comment type="caution">
    <text evidence="1">The sequence shown here is derived from an EMBL/GenBank/DDBJ whole genome shotgun (WGS) entry which is preliminary data.</text>
</comment>
<gene>
    <name evidence="1" type="ORF">QWZ18_12555</name>
</gene>
<proteinExistence type="predicted"/>
<protein>
    <submittedName>
        <fullName evidence="1">DUF6522 family protein</fullName>
    </submittedName>
</protein>
<evidence type="ECO:0000313" key="1">
    <source>
        <dbReference type="EMBL" id="MDN3571448.1"/>
    </source>
</evidence>
<name>A0ABT8ANH5_9HYPH</name>
<accession>A0ABT8ANH5</accession>
<dbReference type="EMBL" id="JAUFPT010000037">
    <property type="protein sequence ID" value="MDN3571448.1"/>
    <property type="molecule type" value="Genomic_DNA"/>
</dbReference>